<dbReference type="EMBL" id="UYJE01007678">
    <property type="protein sequence ID" value="VDI56934.1"/>
    <property type="molecule type" value="Genomic_DNA"/>
</dbReference>
<feature type="compositionally biased region" description="Basic and acidic residues" evidence="1">
    <location>
        <begin position="254"/>
        <end position="284"/>
    </location>
</feature>
<proteinExistence type="predicted"/>
<accession>A0A8B6G0B5</accession>
<keyword evidence="3" id="KW-1185">Reference proteome</keyword>
<evidence type="ECO:0000313" key="3">
    <source>
        <dbReference type="Proteomes" id="UP000596742"/>
    </source>
</evidence>
<protein>
    <submittedName>
        <fullName evidence="2">Uncharacterized protein</fullName>
    </submittedName>
</protein>
<dbReference type="OrthoDB" id="6114324at2759"/>
<comment type="caution">
    <text evidence="2">The sequence shown here is derived from an EMBL/GenBank/DDBJ whole genome shotgun (WGS) entry which is preliminary data.</text>
</comment>
<evidence type="ECO:0000256" key="1">
    <source>
        <dbReference type="SAM" id="MobiDB-lite"/>
    </source>
</evidence>
<organism evidence="2 3">
    <name type="scientific">Mytilus galloprovincialis</name>
    <name type="common">Mediterranean mussel</name>
    <dbReference type="NCBI Taxonomy" id="29158"/>
    <lineage>
        <taxon>Eukaryota</taxon>
        <taxon>Metazoa</taxon>
        <taxon>Spiralia</taxon>
        <taxon>Lophotrochozoa</taxon>
        <taxon>Mollusca</taxon>
        <taxon>Bivalvia</taxon>
        <taxon>Autobranchia</taxon>
        <taxon>Pteriomorphia</taxon>
        <taxon>Mytilida</taxon>
        <taxon>Mytiloidea</taxon>
        <taxon>Mytilidae</taxon>
        <taxon>Mytilinae</taxon>
        <taxon>Mytilus</taxon>
    </lineage>
</organism>
<feature type="region of interest" description="Disordered" evidence="1">
    <location>
        <begin position="1"/>
        <end position="42"/>
    </location>
</feature>
<sequence>MTSQQAKVNEADLQPNGKESSSLSYMHNPPRIMPNYGKRKRSTLPKSNISRVLLYDNATQQQQLDVKLSHIKIEQNRVRRILDLHKRSFLWRQKKRQQHMTDNNISLPDIQHNTKENRILSRLSSEYSYRPPNVQASSFNNNSRTKSAFSVSDLEVLKLPELQTNGKHVIFKLKEANGQTQIFHTIDSDGIFSEFVPMHSFYNRASEDPRFQGLADSLARIDIESDGLNELSPSYRSPRFSRTVHVLPVNTKTNDTKKSETMIEVEDHNSNHGNDHGEDHDEDD</sequence>
<dbReference type="Proteomes" id="UP000596742">
    <property type="component" value="Unassembled WGS sequence"/>
</dbReference>
<reference evidence="2" key="1">
    <citation type="submission" date="2018-11" db="EMBL/GenBank/DDBJ databases">
        <authorList>
            <person name="Alioto T."/>
            <person name="Alioto T."/>
        </authorList>
    </citation>
    <scope>NUCLEOTIDE SEQUENCE</scope>
</reference>
<gene>
    <name evidence="2" type="ORF">MGAL_10B039767</name>
</gene>
<dbReference type="AlphaFoldDB" id="A0A8B6G0B5"/>
<feature type="region of interest" description="Disordered" evidence="1">
    <location>
        <begin position="252"/>
        <end position="284"/>
    </location>
</feature>
<name>A0A8B6G0B5_MYTGA</name>
<evidence type="ECO:0000313" key="2">
    <source>
        <dbReference type="EMBL" id="VDI56934.1"/>
    </source>
</evidence>